<comment type="pathway">
    <text evidence="7">Isoprenoid biosynthesis; isopentenyl diphosphate biosynthesis via DXP pathway; isopentenyl diphosphate from 1-deoxy-D-xylulose 5-phosphate: step 3/6.</text>
</comment>
<dbReference type="HOGENOM" id="CLU_053057_3_0_6"/>
<proteinExistence type="inferred from homology"/>
<comment type="similarity">
    <text evidence="7">Belongs to the GHMP kinase family. IspE subfamily.</text>
</comment>
<feature type="active site" evidence="7">
    <location>
        <position position="134"/>
    </location>
</feature>
<keyword evidence="6 7" id="KW-0414">Isoprene biosynthesis</keyword>
<dbReference type="PANTHER" id="PTHR43527:SF2">
    <property type="entry name" value="4-DIPHOSPHOCYTIDYL-2-C-METHYL-D-ERYTHRITOL KINASE, CHLOROPLASTIC"/>
    <property type="match status" value="1"/>
</dbReference>
<dbReference type="InterPro" id="IPR006204">
    <property type="entry name" value="GHMP_kinase_N_dom"/>
</dbReference>
<keyword evidence="2 7" id="KW-0808">Transferase</keyword>
<keyword evidence="4 7" id="KW-0418">Kinase</keyword>
<evidence type="ECO:0000256" key="6">
    <source>
        <dbReference type="ARBA" id="ARBA00023229"/>
    </source>
</evidence>
<evidence type="ECO:0000313" key="10">
    <source>
        <dbReference type="Proteomes" id="UP000010305"/>
    </source>
</evidence>
<dbReference type="GO" id="GO:0019288">
    <property type="term" value="P:isopentenyl diphosphate biosynthetic process, methylerythritol 4-phosphate pathway"/>
    <property type="evidence" value="ECO:0007669"/>
    <property type="project" value="UniProtKB-UniRule"/>
</dbReference>
<accession>J5KD68</accession>
<dbReference type="Gene3D" id="3.30.230.10">
    <property type="match status" value="1"/>
</dbReference>
<dbReference type="STRING" id="1123866.NT01SARS_0126"/>
<dbReference type="GO" id="GO:0005524">
    <property type="term" value="F:ATP binding"/>
    <property type="evidence" value="ECO:0007669"/>
    <property type="project" value="UniProtKB-UniRule"/>
</dbReference>
<dbReference type="Pfam" id="PF00288">
    <property type="entry name" value="GHMP_kinases_N"/>
    <property type="match status" value="1"/>
</dbReference>
<name>J5KD68_9GAMM</name>
<evidence type="ECO:0000259" key="8">
    <source>
        <dbReference type="Pfam" id="PF00288"/>
    </source>
</evidence>
<protein>
    <recommendedName>
        <fullName evidence="1 7">4-diphosphocytidyl-2-C-methyl-D-erythritol kinase</fullName>
        <shortName evidence="7">CMK</shortName>
        <ecNumber evidence="7">2.7.1.148</ecNumber>
    </recommendedName>
    <alternativeName>
        <fullName evidence="7">4-(cytidine-5'-diphospho)-2-C-methyl-D-erythritol kinase</fullName>
    </alternativeName>
</protein>
<dbReference type="InterPro" id="IPR004424">
    <property type="entry name" value="IspE"/>
</dbReference>
<dbReference type="EMBL" id="JH611156">
    <property type="protein sequence ID" value="EJP71651.1"/>
    <property type="molecule type" value="Genomic_DNA"/>
</dbReference>
<dbReference type="SUPFAM" id="SSF54211">
    <property type="entry name" value="Ribosomal protein S5 domain 2-like"/>
    <property type="match status" value="1"/>
</dbReference>
<dbReference type="InterPro" id="IPR020568">
    <property type="entry name" value="Ribosomal_Su5_D2-typ_SF"/>
</dbReference>
<dbReference type="PANTHER" id="PTHR43527">
    <property type="entry name" value="4-DIPHOSPHOCYTIDYL-2-C-METHYL-D-ERYTHRITOL KINASE, CHLOROPLASTIC"/>
    <property type="match status" value="1"/>
</dbReference>
<feature type="binding site" evidence="7">
    <location>
        <begin position="92"/>
        <end position="102"/>
    </location>
    <ligand>
        <name>ATP</name>
        <dbReference type="ChEBI" id="CHEBI:30616"/>
    </ligand>
</feature>
<reference evidence="9 10" key="1">
    <citation type="journal article" date="2012" name="ISME J.">
        <title>Genomic insights to SAR86, an abundant and uncultivated marine bacterial lineage.</title>
        <authorList>
            <person name="Dupont C.L."/>
            <person name="Rusch D.B."/>
            <person name="Yooseph S."/>
            <person name="Lombardo M.J."/>
            <person name="Richter R.A."/>
            <person name="Valas R."/>
            <person name="Novotny M."/>
            <person name="Yee-Greenbaum J."/>
            <person name="Selengut J.D."/>
            <person name="Haft D.H."/>
            <person name="Halpern A.L."/>
            <person name="Lasken R.S."/>
            <person name="Nealson K."/>
            <person name="Friedman R."/>
            <person name="Venter J.C."/>
        </authorList>
    </citation>
    <scope>NUCLEOTIDE SEQUENCE [LARGE SCALE GENOMIC DNA]</scope>
</reference>
<dbReference type="HAMAP" id="MF_00061">
    <property type="entry name" value="IspE"/>
    <property type="match status" value="1"/>
</dbReference>
<gene>
    <name evidence="7 9" type="primary">ispE</name>
    <name evidence="9" type="ORF">NT01SARS_0126</name>
</gene>
<evidence type="ECO:0000256" key="2">
    <source>
        <dbReference type="ARBA" id="ARBA00022679"/>
    </source>
</evidence>
<dbReference type="AlphaFoldDB" id="J5KD68"/>
<comment type="catalytic activity">
    <reaction evidence="7">
        <text>4-CDP-2-C-methyl-D-erythritol + ATP = 4-CDP-2-C-methyl-D-erythritol 2-phosphate + ADP + H(+)</text>
        <dbReference type="Rhea" id="RHEA:18437"/>
        <dbReference type="ChEBI" id="CHEBI:15378"/>
        <dbReference type="ChEBI" id="CHEBI:30616"/>
        <dbReference type="ChEBI" id="CHEBI:57823"/>
        <dbReference type="ChEBI" id="CHEBI:57919"/>
        <dbReference type="ChEBI" id="CHEBI:456216"/>
        <dbReference type="EC" id="2.7.1.148"/>
    </reaction>
</comment>
<dbReference type="EC" id="2.7.1.148" evidence="7"/>
<dbReference type="PIRSF" id="PIRSF010376">
    <property type="entry name" value="IspE"/>
    <property type="match status" value="1"/>
</dbReference>
<feature type="active site" evidence="7">
    <location>
        <position position="11"/>
    </location>
</feature>
<dbReference type="SUPFAM" id="SSF55060">
    <property type="entry name" value="GHMP Kinase, C-terminal domain"/>
    <property type="match status" value="1"/>
</dbReference>
<evidence type="ECO:0000256" key="4">
    <source>
        <dbReference type="ARBA" id="ARBA00022777"/>
    </source>
</evidence>
<organism evidence="9 10">
    <name type="scientific">SAR86 cluster bacterium SAR86A</name>
    <dbReference type="NCBI Taxonomy" id="1123866"/>
    <lineage>
        <taxon>Bacteria</taxon>
        <taxon>Pseudomonadati</taxon>
        <taxon>Pseudomonadota</taxon>
        <taxon>Gammaproteobacteria</taxon>
        <taxon>SAR86 cluster</taxon>
    </lineage>
</organism>
<dbReference type="GO" id="GO:0016114">
    <property type="term" value="P:terpenoid biosynthetic process"/>
    <property type="evidence" value="ECO:0007669"/>
    <property type="project" value="UniProtKB-UniRule"/>
</dbReference>
<evidence type="ECO:0000256" key="1">
    <source>
        <dbReference type="ARBA" id="ARBA00017473"/>
    </source>
</evidence>
<dbReference type="Gene3D" id="3.30.70.890">
    <property type="entry name" value="GHMP kinase, C-terminal domain"/>
    <property type="match status" value="1"/>
</dbReference>
<evidence type="ECO:0000256" key="5">
    <source>
        <dbReference type="ARBA" id="ARBA00022840"/>
    </source>
</evidence>
<dbReference type="GO" id="GO:0050515">
    <property type="term" value="F:4-(cytidine 5'-diphospho)-2-C-methyl-D-erythritol kinase activity"/>
    <property type="evidence" value="ECO:0007669"/>
    <property type="project" value="UniProtKB-UniRule"/>
</dbReference>
<dbReference type="InterPro" id="IPR014721">
    <property type="entry name" value="Ribsml_uS5_D2-typ_fold_subgr"/>
</dbReference>
<comment type="function">
    <text evidence="7">Catalyzes the phosphorylation of the position 2 hydroxy group of 4-diphosphocytidyl-2C-methyl-D-erythritol.</text>
</comment>
<dbReference type="UniPathway" id="UPA00056">
    <property type="reaction ID" value="UER00094"/>
</dbReference>
<keyword evidence="5 7" id="KW-0067">ATP-binding</keyword>
<sequence>MNKLLLKSPAKINLDLTILNKLKNGYHEINTSFQLIDLFDEIEFESSKNNISLSSNLKELNSDDNIITTVARKLKNSNSKLGVKIKLKKLIPIGAGLGGGSSNAASTIVALNKLWDLKMSKSEMHNFARNIGADVPFFLFGQNAQGNGIGDILKYKDSITDNILIIDPMIFSSTEEMYREYDLINNKNKIIKDNPNNNDFLDIFLEKNNQVKEFFENNAQEFEIRLSGSGSCMFVIYNDEKNIQKFIKKIPSNWRFFSCKPLQYSPICYIK</sequence>
<dbReference type="NCBIfam" id="TIGR00154">
    <property type="entry name" value="ispE"/>
    <property type="match status" value="1"/>
</dbReference>
<evidence type="ECO:0000256" key="7">
    <source>
        <dbReference type="HAMAP-Rule" id="MF_00061"/>
    </source>
</evidence>
<feature type="domain" description="GHMP kinase N-terminal" evidence="8">
    <location>
        <begin position="65"/>
        <end position="142"/>
    </location>
</feature>
<evidence type="ECO:0000256" key="3">
    <source>
        <dbReference type="ARBA" id="ARBA00022741"/>
    </source>
</evidence>
<evidence type="ECO:0000313" key="9">
    <source>
        <dbReference type="EMBL" id="EJP71651.1"/>
    </source>
</evidence>
<dbReference type="Proteomes" id="UP000010305">
    <property type="component" value="Unassembled WGS sequence"/>
</dbReference>
<keyword evidence="3 7" id="KW-0547">Nucleotide-binding</keyword>
<dbReference type="InterPro" id="IPR036554">
    <property type="entry name" value="GHMP_kinase_C_sf"/>
</dbReference>